<dbReference type="GO" id="GO:0005576">
    <property type="term" value="C:extracellular region"/>
    <property type="evidence" value="ECO:0007669"/>
    <property type="project" value="TreeGrafter"/>
</dbReference>
<dbReference type="Gene3D" id="2.40.440.10">
    <property type="entry name" value="L,D-transpeptidase catalytic domain-like"/>
    <property type="match status" value="1"/>
</dbReference>
<proteinExistence type="inferred from homology"/>
<dbReference type="SUPFAM" id="SSF141523">
    <property type="entry name" value="L,D-transpeptidase catalytic domain-like"/>
    <property type="match status" value="1"/>
</dbReference>
<keyword evidence="8" id="KW-0472">Membrane</keyword>
<feature type="domain" description="L,D-TPase catalytic" evidence="9">
    <location>
        <begin position="234"/>
        <end position="366"/>
    </location>
</feature>
<evidence type="ECO:0000256" key="3">
    <source>
        <dbReference type="ARBA" id="ARBA00022679"/>
    </source>
</evidence>
<keyword evidence="3" id="KW-0808">Transferase</keyword>
<evidence type="ECO:0000259" key="9">
    <source>
        <dbReference type="PROSITE" id="PS52029"/>
    </source>
</evidence>
<keyword evidence="4 7" id="KW-0133">Cell shape</keyword>
<keyword evidence="8" id="KW-0812">Transmembrane</keyword>
<protein>
    <submittedName>
        <fullName evidence="10">Murein L,D-transpeptidase</fullName>
    </submittedName>
</protein>
<dbReference type="OrthoDB" id="9787225at2"/>
<dbReference type="Gene3D" id="3.10.350.10">
    <property type="entry name" value="LysM domain"/>
    <property type="match status" value="1"/>
</dbReference>
<feature type="active site" description="Proton donor/acceptor" evidence="7">
    <location>
        <position position="326"/>
    </location>
</feature>
<dbReference type="UniPathway" id="UPA00219"/>
<evidence type="ECO:0000256" key="2">
    <source>
        <dbReference type="ARBA" id="ARBA00005992"/>
    </source>
</evidence>
<organism evidence="10 11">
    <name type="scientific">Phragmitibacter flavus</name>
    <dbReference type="NCBI Taxonomy" id="2576071"/>
    <lineage>
        <taxon>Bacteria</taxon>
        <taxon>Pseudomonadati</taxon>
        <taxon>Verrucomicrobiota</taxon>
        <taxon>Verrucomicrobiia</taxon>
        <taxon>Verrucomicrobiales</taxon>
        <taxon>Verrucomicrobiaceae</taxon>
        <taxon>Phragmitibacter</taxon>
    </lineage>
</organism>
<reference evidence="10 11" key="1">
    <citation type="submission" date="2019-05" db="EMBL/GenBank/DDBJ databases">
        <title>Verrucobacter flavum gen. nov., sp. nov. a new member of the family Verrucomicrobiaceae.</title>
        <authorList>
            <person name="Szuroczki S."/>
            <person name="Abbaszade G."/>
            <person name="Szabo A."/>
            <person name="Felfoldi T."/>
            <person name="Schumann P."/>
            <person name="Boka K."/>
            <person name="Keki Z."/>
            <person name="Toumi M."/>
            <person name="Toth E."/>
        </authorList>
    </citation>
    <scope>NUCLEOTIDE SEQUENCE [LARGE SCALE GENOMIC DNA]</scope>
    <source>
        <strain evidence="10 11">MG-N-17</strain>
    </source>
</reference>
<dbReference type="Pfam" id="PF03734">
    <property type="entry name" value="YkuD"/>
    <property type="match status" value="1"/>
</dbReference>
<evidence type="ECO:0000256" key="6">
    <source>
        <dbReference type="ARBA" id="ARBA00023316"/>
    </source>
</evidence>
<evidence type="ECO:0000256" key="4">
    <source>
        <dbReference type="ARBA" id="ARBA00022960"/>
    </source>
</evidence>
<dbReference type="GO" id="GO:0018104">
    <property type="term" value="P:peptidoglycan-protein cross-linking"/>
    <property type="evidence" value="ECO:0007669"/>
    <property type="project" value="TreeGrafter"/>
</dbReference>
<evidence type="ECO:0000313" key="10">
    <source>
        <dbReference type="EMBL" id="TLD72245.1"/>
    </source>
</evidence>
<dbReference type="CDD" id="cd00118">
    <property type="entry name" value="LysM"/>
    <property type="match status" value="1"/>
</dbReference>
<comment type="caution">
    <text evidence="10">The sequence shown here is derived from an EMBL/GenBank/DDBJ whole genome shotgun (WGS) entry which is preliminary data.</text>
</comment>
<dbReference type="CDD" id="cd16913">
    <property type="entry name" value="YkuD_like"/>
    <property type="match status" value="1"/>
</dbReference>
<dbReference type="GO" id="GO:0008360">
    <property type="term" value="P:regulation of cell shape"/>
    <property type="evidence" value="ECO:0007669"/>
    <property type="project" value="UniProtKB-UniRule"/>
</dbReference>
<evidence type="ECO:0000256" key="5">
    <source>
        <dbReference type="ARBA" id="ARBA00022984"/>
    </source>
</evidence>
<evidence type="ECO:0000313" key="11">
    <source>
        <dbReference type="Proteomes" id="UP000306196"/>
    </source>
</evidence>
<dbReference type="InterPro" id="IPR018392">
    <property type="entry name" value="LysM"/>
</dbReference>
<dbReference type="InterPro" id="IPR050979">
    <property type="entry name" value="LD-transpeptidase"/>
</dbReference>
<evidence type="ECO:0000256" key="7">
    <source>
        <dbReference type="PROSITE-ProRule" id="PRU01373"/>
    </source>
</evidence>
<feature type="active site" description="Nucleophile" evidence="7">
    <location>
        <position position="342"/>
    </location>
</feature>
<dbReference type="InterPro" id="IPR005490">
    <property type="entry name" value="LD_TPept_cat_dom"/>
</dbReference>
<keyword evidence="5 7" id="KW-0573">Peptidoglycan synthesis</keyword>
<comment type="similarity">
    <text evidence="2">Belongs to the YkuD family.</text>
</comment>
<dbReference type="EMBL" id="VAUV01000002">
    <property type="protein sequence ID" value="TLD72245.1"/>
    <property type="molecule type" value="Genomic_DNA"/>
</dbReference>
<dbReference type="PANTHER" id="PTHR30582">
    <property type="entry name" value="L,D-TRANSPEPTIDASE"/>
    <property type="match status" value="1"/>
</dbReference>
<keyword evidence="6 7" id="KW-0961">Cell wall biogenesis/degradation</keyword>
<evidence type="ECO:0000256" key="1">
    <source>
        <dbReference type="ARBA" id="ARBA00004752"/>
    </source>
</evidence>
<gene>
    <name evidence="10" type="ORF">FEM03_02490</name>
</gene>
<dbReference type="InterPro" id="IPR036779">
    <property type="entry name" value="LysM_dom_sf"/>
</dbReference>
<dbReference type="GO" id="GO:0071972">
    <property type="term" value="F:peptidoglycan L,D-transpeptidase activity"/>
    <property type="evidence" value="ECO:0007669"/>
    <property type="project" value="TreeGrafter"/>
</dbReference>
<feature type="transmembrane region" description="Helical" evidence="8">
    <location>
        <begin position="40"/>
        <end position="60"/>
    </location>
</feature>
<dbReference type="PROSITE" id="PS52029">
    <property type="entry name" value="LD_TPASE"/>
    <property type="match status" value="1"/>
</dbReference>
<dbReference type="AlphaFoldDB" id="A0A5R8KJX8"/>
<keyword evidence="8" id="KW-1133">Transmembrane helix</keyword>
<sequence>METPSRSCLVVVRCGGAPLRIPFFFMSAHRTSTYSLADCMIGFSGLVFNFLLVALASMVVSGEGHAARPISEIEPLTRLQVFLDRQGFSPGKIDGRDGGFTRKAIALYRQSRGEVLPVDAPAGNSANVDGLDLQSIDPVFVEYEVTEDDIELLGKMASTVEEQAKQESMPYVTAAELIAEKFHCDVDFLAELNPGKTDSIKAGDQLKVPNVEPFDLVALQKPFPELPAEQAANIALKIDVVKNMLSVFDQGQLVAAYPVTIGGLETLSPVGEWKVKGVARMPDFRYDKRVLKEGIRSEDFHILKPGPNNPVGVIWIALDKSGLGIHGTNEPDTIGRSASHGCVRLANWDVARLAKIVKTGVAVSIK</sequence>
<dbReference type="Proteomes" id="UP000306196">
    <property type="component" value="Unassembled WGS sequence"/>
</dbReference>
<dbReference type="GO" id="GO:0016740">
    <property type="term" value="F:transferase activity"/>
    <property type="evidence" value="ECO:0007669"/>
    <property type="project" value="UniProtKB-KW"/>
</dbReference>
<name>A0A5R8KJX8_9BACT</name>
<evidence type="ECO:0000256" key="8">
    <source>
        <dbReference type="SAM" id="Phobius"/>
    </source>
</evidence>
<dbReference type="PANTHER" id="PTHR30582:SF30">
    <property type="entry name" value="BLR4375 PROTEIN"/>
    <property type="match status" value="1"/>
</dbReference>
<accession>A0A5R8KJX8</accession>
<dbReference type="InterPro" id="IPR038063">
    <property type="entry name" value="Transpep_catalytic_dom"/>
</dbReference>
<comment type="pathway">
    <text evidence="1 7">Cell wall biogenesis; peptidoglycan biosynthesis.</text>
</comment>
<keyword evidence="11" id="KW-1185">Reference proteome</keyword>
<dbReference type="GO" id="GO:0071555">
    <property type="term" value="P:cell wall organization"/>
    <property type="evidence" value="ECO:0007669"/>
    <property type="project" value="UniProtKB-UniRule"/>
</dbReference>